<dbReference type="EMBL" id="WAAR01000070">
    <property type="protein sequence ID" value="KAB1111333.1"/>
    <property type="molecule type" value="Genomic_DNA"/>
</dbReference>
<dbReference type="Proteomes" id="UP000253958">
    <property type="component" value="Chromosome"/>
</dbReference>
<evidence type="ECO:0000313" key="2">
    <source>
        <dbReference type="EMBL" id="AXH92084.1"/>
    </source>
</evidence>
<dbReference type="EMBL" id="CP031263">
    <property type="protein sequence ID" value="AXH92084.1"/>
    <property type="molecule type" value="Genomic_DNA"/>
</dbReference>
<sequence>MPALLHSHEVSQLLELVQDQPGSTSVFLDLLGQIKDRVAAAIDADPLVAERLGGNRHRLIDIEFREEEQKVADAQVSVRLAEAVIYDYDRSVLIIAVLDLRAGVVEAIVERPGIQPALTAEEREEAYELVVTDDRYEALRARGPVDMVALPARAAQIEENPRFGHRLFQLYFWSRGDAPARVGQAAVDLSTREVVPTDEARGTASGPQTQAPHN</sequence>
<reference evidence="2 4" key="1">
    <citation type="submission" date="2018-07" db="EMBL/GenBank/DDBJ databases">
        <authorList>
            <person name="Ye Y."/>
        </authorList>
    </citation>
    <scope>NUCLEOTIDE SEQUENCE [LARGE SCALE GENOMIC DNA]</scope>
    <source>
        <strain evidence="2">110B</strain>
        <strain evidence="4">H14(2018)</strain>
    </source>
</reference>
<dbReference type="RefSeq" id="WP_013285664.1">
    <property type="nucleotide sequence ID" value="NZ_CBDRIO010000026.1"/>
</dbReference>
<evidence type="ECO:0000256" key="1">
    <source>
        <dbReference type="SAM" id="MobiDB-lite"/>
    </source>
</evidence>
<dbReference type="AlphaFoldDB" id="A0A1C6SJ83"/>
<reference evidence="3 5" key="3">
    <citation type="submission" date="2019-09" db="EMBL/GenBank/DDBJ databases">
        <title>High taxonomic diversity of Micromonospora strains isolated from Medicago sativa nodules in different geographical locations.</title>
        <authorList>
            <person name="Martinez-Hidalgo P."/>
            <person name="Flores-Felix J.D."/>
            <person name="Velazquez E."/>
            <person name="Brau L."/>
            <person name="Trujillo M.E."/>
            <person name="Martinez-Molina E."/>
        </authorList>
    </citation>
    <scope>NUCLEOTIDE SEQUENCE [LARGE SCALE GENOMIC DNA]</scope>
    <source>
        <strain evidence="3 5">ALFB5</strain>
    </source>
</reference>
<accession>A0A1C6SJ83</accession>
<reference evidence="2 4" key="2">
    <citation type="submission" date="2018-08" db="EMBL/GenBank/DDBJ databases">
        <title>Streptomyces kandeliansis sp. nov., an endophytic bacterium isolated from mangrove plant.</title>
        <authorList>
            <person name="Wang R."/>
        </authorList>
    </citation>
    <scope>NUCLEOTIDE SEQUENCE [LARGE SCALE GENOMIC DNA]</scope>
    <source>
        <strain evidence="2">110B</strain>
        <strain evidence="4">H14(2018)</strain>
    </source>
</reference>
<name>A0A1C6SJ83_9ACTN</name>
<evidence type="ECO:0000313" key="4">
    <source>
        <dbReference type="Proteomes" id="UP000253958"/>
    </source>
</evidence>
<protein>
    <submittedName>
        <fullName evidence="2">Uncharacterized protein</fullName>
    </submittedName>
</protein>
<gene>
    <name evidence="2" type="ORF">DVH21_20375</name>
    <name evidence="3" type="ORF">F6X54_16735</name>
</gene>
<keyword evidence="5" id="KW-1185">Reference proteome</keyword>
<feature type="region of interest" description="Disordered" evidence="1">
    <location>
        <begin position="193"/>
        <end position="214"/>
    </location>
</feature>
<dbReference type="Proteomes" id="UP000471364">
    <property type="component" value="Unassembled WGS sequence"/>
</dbReference>
<feature type="compositionally biased region" description="Polar residues" evidence="1">
    <location>
        <begin position="205"/>
        <end position="214"/>
    </location>
</feature>
<organism evidence="2 4">
    <name type="scientific">Micromonospora aurantiaca</name>
    <name type="common">nom. illeg.</name>
    <dbReference type="NCBI Taxonomy" id="47850"/>
    <lineage>
        <taxon>Bacteria</taxon>
        <taxon>Bacillati</taxon>
        <taxon>Actinomycetota</taxon>
        <taxon>Actinomycetes</taxon>
        <taxon>Micromonosporales</taxon>
        <taxon>Micromonosporaceae</taxon>
        <taxon>Micromonospora</taxon>
    </lineage>
</organism>
<evidence type="ECO:0000313" key="3">
    <source>
        <dbReference type="EMBL" id="KAB1111333.1"/>
    </source>
</evidence>
<evidence type="ECO:0000313" key="5">
    <source>
        <dbReference type="Proteomes" id="UP000471364"/>
    </source>
</evidence>
<proteinExistence type="predicted"/>